<sequence>MRTLSDPHFLTTEQYLEGEIKSPIKHEYINCEILTIAGTTDTPRTIAGNLFALIRNHLRGTDCRLYIADVTAYLQQGNYFYYPDFLLSCDLKDRENYTYQRFPKLMIEVLFPSSEAFERGDKFNDHQTLDSRQEYVLVNIKHQRFELFGKIEEGGWLFLPYTLTEEIFILKNLKLTVSWAEVYENVTLELASKTRPEN</sequence>
<evidence type="ECO:0000259" key="1">
    <source>
        <dbReference type="Pfam" id="PF05685"/>
    </source>
</evidence>
<accession>A0ABT2N460</accession>
<dbReference type="PANTHER" id="PTHR36558:SF1">
    <property type="entry name" value="RESTRICTION ENDONUCLEASE DOMAIN-CONTAINING PROTEIN-RELATED"/>
    <property type="match status" value="1"/>
</dbReference>
<dbReference type="InterPro" id="IPR008538">
    <property type="entry name" value="Uma2"/>
</dbReference>
<dbReference type="RefSeq" id="WP_261234959.1">
    <property type="nucleotide sequence ID" value="NZ_JAMXFA010000007.1"/>
</dbReference>
<dbReference type="Gene3D" id="3.90.1570.10">
    <property type="entry name" value="tt1808, chain A"/>
    <property type="match status" value="1"/>
</dbReference>
<dbReference type="SUPFAM" id="SSF52980">
    <property type="entry name" value="Restriction endonuclease-like"/>
    <property type="match status" value="1"/>
</dbReference>
<dbReference type="CDD" id="cd06260">
    <property type="entry name" value="DUF820-like"/>
    <property type="match status" value="1"/>
</dbReference>
<dbReference type="Pfam" id="PF05685">
    <property type="entry name" value="Uma2"/>
    <property type="match status" value="1"/>
</dbReference>
<evidence type="ECO:0000313" key="2">
    <source>
        <dbReference type="EMBL" id="MCT7977469.1"/>
    </source>
</evidence>
<comment type="caution">
    <text evidence="2">The sequence shown here is derived from an EMBL/GenBank/DDBJ whole genome shotgun (WGS) entry which is preliminary data.</text>
</comment>
<reference evidence="2 3" key="1">
    <citation type="journal article" date="2022" name="Front. Microbiol.">
        <title>High genomic differentiation and limited gene flow indicate recent cryptic speciation within the genus Laspinema (cyanobacteria).</title>
        <authorList>
            <person name="Stanojkovic A."/>
            <person name="Skoupy S."/>
            <person name="Skaloud P."/>
            <person name="Dvorak P."/>
        </authorList>
    </citation>
    <scope>NUCLEOTIDE SEQUENCE [LARGE SCALE GENOMIC DNA]</scope>
    <source>
        <strain evidence="2 3">D3b</strain>
    </source>
</reference>
<keyword evidence="3" id="KW-1185">Reference proteome</keyword>
<dbReference type="InterPro" id="IPR011335">
    <property type="entry name" value="Restrct_endonuc-II-like"/>
</dbReference>
<dbReference type="EMBL" id="JAMXFA010000007">
    <property type="protein sequence ID" value="MCT7977469.1"/>
    <property type="molecule type" value="Genomic_DNA"/>
</dbReference>
<dbReference type="InterPro" id="IPR012296">
    <property type="entry name" value="Nuclease_put_TT1808"/>
</dbReference>
<name>A0ABT2N460_9CYAN</name>
<protein>
    <submittedName>
        <fullName evidence="2">Uma2 family endonuclease</fullName>
    </submittedName>
</protein>
<keyword evidence="2" id="KW-0540">Nuclease</keyword>
<dbReference type="Proteomes" id="UP001525961">
    <property type="component" value="Unassembled WGS sequence"/>
</dbReference>
<organism evidence="2 3">
    <name type="scientific">Laspinema olomoucense D3b</name>
    <dbReference type="NCBI Taxonomy" id="2953688"/>
    <lineage>
        <taxon>Bacteria</taxon>
        <taxon>Bacillati</taxon>
        <taxon>Cyanobacteriota</taxon>
        <taxon>Cyanophyceae</taxon>
        <taxon>Oscillatoriophycideae</taxon>
        <taxon>Oscillatoriales</taxon>
        <taxon>Laspinemataceae</taxon>
        <taxon>Laspinema</taxon>
        <taxon>Laspinema olomoucense</taxon>
    </lineage>
</organism>
<proteinExistence type="predicted"/>
<evidence type="ECO:0000313" key="3">
    <source>
        <dbReference type="Proteomes" id="UP001525961"/>
    </source>
</evidence>
<dbReference type="GO" id="GO:0004519">
    <property type="term" value="F:endonuclease activity"/>
    <property type="evidence" value="ECO:0007669"/>
    <property type="project" value="UniProtKB-KW"/>
</dbReference>
<keyword evidence="2" id="KW-0378">Hydrolase</keyword>
<feature type="domain" description="Putative restriction endonuclease" evidence="1">
    <location>
        <begin position="13"/>
        <end position="170"/>
    </location>
</feature>
<gene>
    <name evidence="2" type="ORF">NG792_07115</name>
</gene>
<keyword evidence="2" id="KW-0255">Endonuclease</keyword>
<dbReference type="PANTHER" id="PTHR36558">
    <property type="entry name" value="GLR1098 PROTEIN"/>
    <property type="match status" value="1"/>
</dbReference>